<comment type="subcellular location">
    <subcellularLocation>
        <location evidence="1">Periplasm</location>
    </subcellularLocation>
</comment>
<dbReference type="Gene3D" id="2.130.10.10">
    <property type="entry name" value="YVTN repeat-like/Quinoprotein amine dehydrogenase"/>
    <property type="match status" value="1"/>
</dbReference>
<evidence type="ECO:0000256" key="6">
    <source>
        <dbReference type="ARBA" id="ARBA00022982"/>
    </source>
</evidence>
<evidence type="ECO:0000256" key="3">
    <source>
        <dbReference type="ARBA" id="ARBA00022448"/>
    </source>
</evidence>
<dbReference type="InterPro" id="IPR009451">
    <property type="entry name" value="Metamine_DH_Hvc"/>
</dbReference>
<organism evidence="9 10">
    <name type="scientific">Achromobacter spanius</name>
    <dbReference type="NCBI Taxonomy" id="217203"/>
    <lineage>
        <taxon>Bacteria</taxon>
        <taxon>Pseudomonadati</taxon>
        <taxon>Pseudomonadota</taxon>
        <taxon>Betaproteobacteria</taxon>
        <taxon>Burkholderiales</taxon>
        <taxon>Alcaligenaceae</taxon>
        <taxon>Achromobacter</taxon>
    </lineage>
</organism>
<keyword evidence="4" id="KW-0732">Signal</keyword>
<dbReference type="InterPro" id="IPR011044">
    <property type="entry name" value="Quino_amine_DH_bsu"/>
</dbReference>
<evidence type="ECO:0000313" key="9">
    <source>
        <dbReference type="EMBL" id="PPA72901.1"/>
    </source>
</evidence>
<proteinExistence type="inferred from homology"/>
<dbReference type="Pfam" id="PF06433">
    <property type="entry name" value="Me-amine-dh_H"/>
    <property type="match status" value="1"/>
</dbReference>
<dbReference type="GO" id="GO:0042597">
    <property type="term" value="C:periplasmic space"/>
    <property type="evidence" value="ECO:0007669"/>
    <property type="project" value="UniProtKB-SubCell"/>
</dbReference>
<protein>
    <submittedName>
        <fullName evidence="9">Amine dehydrogenase</fullName>
    </submittedName>
</protein>
<dbReference type="Proteomes" id="UP000239990">
    <property type="component" value="Unassembled WGS sequence"/>
</dbReference>
<evidence type="ECO:0000256" key="7">
    <source>
        <dbReference type="ARBA" id="ARBA00023002"/>
    </source>
</evidence>
<sequence>MIALQARSRALRVGRWALCAALVSATGLAWADLPIEELKGGTRLPPANAHRLYVVDVAFNHMVDSRIHVYDGDTGKFLGLVPTSLNGHMTVSANGQDIYVMTSYYERLNRGKRTDVIEAWDAETLTPKYEVPIPNKRAQALNYRNYLRQTTDGELLLAQNATPATSVTVVDLKTRQFTDEITATAGCWSVIPLPSRPRSFTTLCGDGALLTIDLDAAGKPAAQQRSKPMFDVEKDPVFTHTENLGDTFYFVSFNGNVYTADFSGKDVQFGAPWSLLDATGKDRGWRPGGYNLLAVNRALKRLYVGMHPNGAEGTHKNPAAEIWVYDLESRKRIARVPGKGAVSMSVSQDDQPRLFTIDGSNVSVFDAVPTAPVFKTTIQAAGETAVQVEPQPVRSTP</sequence>
<keyword evidence="3" id="KW-0813">Transport</keyword>
<keyword evidence="6" id="KW-0249">Electron transport</keyword>
<comment type="caution">
    <text evidence="9">The sequence shown here is derived from an EMBL/GenBank/DDBJ whole genome shotgun (WGS) entry which is preliminary data.</text>
</comment>
<dbReference type="GO" id="GO:0030058">
    <property type="term" value="F:aliphatic amine dehydrogenase activity"/>
    <property type="evidence" value="ECO:0007669"/>
    <property type="project" value="InterPro"/>
</dbReference>
<dbReference type="OrthoDB" id="185182at2"/>
<keyword evidence="8" id="KW-1015">Disulfide bond</keyword>
<gene>
    <name evidence="9" type="ORF">C4E15_28520</name>
</gene>
<keyword evidence="5" id="KW-0574">Periplasm</keyword>
<evidence type="ECO:0000256" key="8">
    <source>
        <dbReference type="PIRSR" id="PIRSR609451-50"/>
    </source>
</evidence>
<evidence type="ECO:0000256" key="1">
    <source>
        <dbReference type="ARBA" id="ARBA00004418"/>
    </source>
</evidence>
<keyword evidence="7" id="KW-0560">Oxidoreductase</keyword>
<evidence type="ECO:0000256" key="4">
    <source>
        <dbReference type="ARBA" id="ARBA00022729"/>
    </source>
</evidence>
<dbReference type="AlphaFoldDB" id="A0A2S5GJ20"/>
<evidence type="ECO:0000256" key="5">
    <source>
        <dbReference type="ARBA" id="ARBA00022764"/>
    </source>
</evidence>
<dbReference type="InterPro" id="IPR015943">
    <property type="entry name" value="WD40/YVTN_repeat-like_dom_sf"/>
</dbReference>
<dbReference type="SUPFAM" id="SSF50969">
    <property type="entry name" value="YVTN repeat-like/Quinoprotein amine dehydrogenase"/>
    <property type="match status" value="1"/>
</dbReference>
<name>A0A2S5GJ20_9BURK</name>
<feature type="disulfide bond" evidence="8">
    <location>
        <begin position="187"/>
        <end position="204"/>
    </location>
</feature>
<dbReference type="RefSeq" id="WP_104145728.1">
    <property type="nucleotide sequence ID" value="NZ_PREU01000019.1"/>
</dbReference>
<evidence type="ECO:0000256" key="2">
    <source>
        <dbReference type="ARBA" id="ARBA00010548"/>
    </source>
</evidence>
<accession>A0A2S5GJ20</accession>
<comment type="similarity">
    <text evidence="2">Belongs to the aromatic amine dehydrogenase heavy chain family.</text>
</comment>
<reference evidence="9 10" key="1">
    <citation type="submission" date="2018-02" db="EMBL/GenBank/DDBJ databases">
        <title>Draft Genome of Achromobacter spanius stain 6.</title>
        <authorList>
            <person name="Gunasekera T.S."/>
            <person name="Radwan O."/>
            <person name="Ruiz O.N."/>
        </authorList>
    </citation>
    <scope>NUCLEOTIDE SEQUENCE [LARGE SCALE GENOMIC DNA]</scope>
    <source>
        <strain evidence="9 10">6</strain>
    </source>
</reference>
<evidence type="ECO:0000313" key="10">
    <source>
        <dbReference type="Proteomes" id="UP000239990"/>
    </source>
</evidence>
<dbReference type="EMBL" id="PREU01000019">
    <property type="protein sequence ID" value="PPA72901.1"/>
    <property type="molecule type" value="Genomic_DNA"/>
</dbReference>